<dbReference type="InterPro" id="IPR038610">
    <property type="entry name" value="FliK-like_C_sf"/>
</dbReference>
<dbReference type="Pfam" id="PF02120">
    <property type="entry name" value="Flg_hook"/>
    <property type="match status" value="1"/>
</dbReference>
<dbReference type="STRING" id="336292.SAMN05660710_01199"/>
<feature type="region of interest" description="Disordered" evidence="1">
    <location>
        <begin position="1"/>
        <end position="45"/>
    </location>
</feature>
<feature type="compositionally biased region" description="Low complexity" evidence="1">
    <location>
        <begin position="33"/>
        <end position="45"/>
    </location>
</feature>
<accession>A0A1G5ESP3</accession>
<organism evidence="3 4">
    <name type="scientific">Paracoccus tibetensis</name>
    <dbReference type="NCBI Taxonomy" id="336292"/>
    <lineage>
        <taxon>Bacteria</taxon>
        <taxon>Pseudomonadati</taxon>
        <taxon>Pseudomonadota</taxon>
        <taxon>Alphaproteobacteria</taxon>
        <taxon>Rhodobacterales</taxon>
        <taxon>Paracoccaceae</taxon>
        <taxon>Paracoccus</taxon>
    </lineage>
</organism>
<dbReference type="CDD" id="cd17470">
    <property type="entry name" value="T3SS_Flik_C"/>
    <property type="match status" value="1"/>
</dbReference>
<evidence type="ECO:0000259" key="2">
    <source>
        <dbReference type="Pfam" id="PF02120"/>
    </source>
</evidence>
<feature type="domain" description="Flagellar hook-length control protein-like C-terminal" evidence="2">
    <location>
        <begin position="348"/>
        <end position="414"/>
    </location>
</feature>
<feature type="compositionally biased region" description="Low complexity" evidence="1">
    <location>
        <begin position="214"/>
        <end position="224"/>
    </location>
</feature>
<reference evidence="3 4" key="1">
    <citation type="submission" date="2016-10" db="EMBL/GenBank/DDBJ databases">
        <authorList>
            <person name="de Groot N.N."/>
        </authorList>
    </citation>
    <scope>NUCLEOTIDE SEQUENCE [LARGE SCALE GENOMIC DNA]</scope>
    <source>
        <strain evidence="3 4">CGMCC 1.8925</strain>
    </source>
</reference>
<feature type="region of interest" description="Disordered" evidence="1">
    <location>
        <begin position="214"/>
        <end position="252"/>
    </location>
</feature>
<proteinExistence type="predicted"/>
<keyword evidence="4" id="KW-1185">Reference proteome</keyword>
<protein>
    <submittedName>
        <fullName evidence="3">Hook-length control protein FliK</fullName>
    </submittedName>
</protein>
<name>A0A1G5ESP3_9RHOB</name>
<dbReference type="Proteomes" id="UP000199502">
    <property type="component" value="Unassembled WGS sequence"/>
</dbReference>
<dbReference type="Gene3D" id="3.30.750.140">
    <property type="match status" value="1"/>
</dbReference>
<dbReference type="EMBL" id="FMVT01000003">
    <property type="protein sequence ID" value="SCY29458.1"/>
    <property type="molecule type" value="Genomic_DNA"/>
</dbReference>
<evidence type="ECO:0000313" key="3">
    <source>
        <dbReference type="EMBL" id="SCY29458.1"/>
    </source>
</evidence>
<dbReference type="AlphaFoldDB" id="A0A1G5ESP3"/>
<gene>
    <name evidence="3" type="ORF">SAMN05660710_01199</name>
</gene>
<feature type="compositionally biased region" description="Polar residues" evidence="1">
    <location>
        <begin position="234"/>
        <end position="244"/>
    </location>
</feature>
<feature type="region of interest" description="Disordered" evidence="1">
    <location>
        <begin position="67"/>
        <end position="146"/>
    </location>
</feature>
<dbReference type="RefSeq" id="WP_090741249.1">
    <property type="nucleotide sequence ID" value="NZ_FMVT01000003.1"/>
</dbReference>
<evidence type="ECO:0000313" key="4">
    <source>
        <dbReference type="Proteomes" id="UP000199502"/>
    </source>
</evidence>
<evidence type="ECO:0000256" key="1">
    <source>
        <dbReference type="SAM" id="MobiDB-lite"/>
    </source>
</evidence>
<dbReference type="OrthoDB" id="7203912at2"/>
<dbReference type="InterPro" id="IPR021136">
    <property type="entry name" value="Flagellar_hook_control-like_C"/>
</dbReference>
<feature type="compositionally biased region" description="Low complexity" evidence="1">
    <location>
        <begin position="103"/>
        <end position="131"/>
    </location>
</feature>
<sequence>MSEISQILSVLPATVAPAEPGEAERAESTGFTLDPLADGAAPAPAAAVEDALEDWLAARSGVTAQLAEPEVASDDSQGEAALAQEAGSTRAPVETAEVEGLGAAASSPARTAEAAPQVSVEAAPAEAAYASDGGTVAPEPEPQNDPAREVVKELAVEEGAHLAEDASIPQMPAEQRQAHPVVAQAAPSLPAQPPLEAAAAPQPDAPSAAMANQPLQAAPAAVPQSLQDAVRKAPSSSSGSTTDIVATAGETPAGDERRILKAARALAEAPAAVVPRGAAALPAGFEAAASNAPPAPADALAVLPALPAFDREIRLPTPLGAQHGPGAHAAPPPGRQIAEAVLVSRGEATEILLAPEELGRLRMVVTGSDRSQLVIWAERPETLELLRRNADLLSADLAEAGLASASMEFRQGGEWQAPVRFEAAATGDTDFAVVPPLAAARRYIDPQRRIDIRV</sequence>